<evidence type="ECO:0000313" key="3">
    <source>
        <dbReference type="Proteomes" id="UP001432011"/>
    </source>
</evidence>
<dbReference type="EMBL" id="CP108085">
    <property type="protein sequence ID" value="WUP75886.1"/>
    <property type="molecule type" value="Genomic_DNA"/>
</dbReference>
<feature type="chain" id="PRO_5045741931" description="Secreted protein" evidence="1">
    <location>
        <begin position="28"/>
        <end position="163"/>
    </location>
</feature>
<dbReference type="Proteomes" id="UP001432011">
    <property type="component" value="Chromosome"/>
</dbReference>
<feature type="signal peptide" evidence="1">
    <location>
        <begin position="1"/>
        <end position="27"/>
    </location>
</feature>
<accession>A0ABZ1SS82</accession>
<keyword evidence="3" id="KW-1185">Reference proteome</keyword>
<evidence type="ECO:0000313" key="2">
    <source>
        <dbReference type="EMBL" id="WUP75886.1"/>
    </source>
</evidence>
<sequence length="163" mass="16648">MFRTAAARLVPLAAAVLVAATALPASAEVADPAPIGPHEYFYGFVNGQTSHTVIKMACYGPVFPGQTGHPLPGQTVEVRPAGIASSLAGLGYTGSGGTSIAVNLGDPSTVTRALVLRYYGVKADIPATATLPCYGSGKVTFTPVDDSWTARPATVVVDYVGQP</sequence>
<reference evidence="2" key="1">
    <citation type="submission" date="2022-10" db="EMBL/GenBank/DDBJ databases">
        <title>The complete genomes of actinobacterial strains from the NBC collection.</title>
        <authorList>
            <person name="Joergensen T.S."/>
            <person name="Alvarez Arevalo M."/>
            <person name="Sterndorff E.B."/>
            <person name="Faurdal D."/>
            <person name="Vuksanovic O."/>
            <person name="Mourched A.-S."/>
            <person name="Charusanti P."/>
            <person name="Shaw S."/>
            <person name="Blin K."/>
            <person name="Weber T."/>
        </authorList>
    </citation>
    <scope>NUCLEOTIDE SEQUENCE</scope>
    <source>
        <strain evidence="2">NBC_00254</strain>
    </source>
</reference>
<proteinExistence type="predicted"/>
<keyword evidence="1" id="KW-0732">Signal</keyword>
<protein>
    <recommendedName>
        <fullName evidence="4">Secreted protein</fullName>
    </recommendedName>
</protein>
<organism evidence="2 3">
    <name type="scientific">Microbispora hainanensis</name>
    <dbReference type="NCBI Taxonomy" id="568844"/>
    <lineage>
        <taxon>Bacteria</taxon>
        <taxon>Bacillati</taxon>
        <taxon>Actinomycetota</taxon>
        <taxon>Actinomycetes</taxon>
        <taxon>Streptosporangiales</taxon>
        <taxon>Streptosporangiaceae</taxon>
        <taxon>Microbispora</taxon>
    </lineage>
</organism>
<gene>
    <name evidence="2" type="ORF">OG913_02310</name>
</gene>
<evidence type="ECO:0008006" key="4">
    <source>
        <dbReference type="Google" id="ProtNLM"/>
    </source>
</evidence>
<dbReference type="RefSeq" id="WP_142645042.1">
    <property type="nucleotide sequence ID" value="NZ_CP108085.1"/>
</dbReference>
<evidence type="ECO:0000256" key="1">
    <source>
        <dbReference type="SAM" id="SignalP"/>
    </source>
</evidence>
<name>A0ABZ1SS82_9ACTN</name>